<name>A0A1I1JUM4_9BACT</name>
<feature type="compositionally biased region" description="Low complexity" evidence="1">
    <location>
        <begin position="40"/>
        <end position="52"/>
    </location>
</feature>
<dbReference type="EMBL" id="FOLE01000006">
    <property type="protein sequence ID" value="SFC51951.1"/>
    <property type="molecule type" value="Genomic_DNA"/>
</dbReference>
<keyword evidence="2" id="KW-0732">Signal</keyword>
<evidence type="ECO:0000313" key="3">
    <source>
        <dbReference type="EMBL" id="SFC51951.1"/>
    </source>
</evidence>
<dbReference type="Pfam" id="PF19841">
    <property type="entry name" value="GldN"/>
    <property type="match status" value="1"/>
</dbReference>
<feature type="signal peptide" evidence="2">
    <location>
        <begin position="1"/>
        <end position="25"/>
    </location>
</feature>
<dbReference type="RefSeq" id="WP_091512413.1">
    <property type="nucleotide sequence ID" value="NZ_FOLE01000006.1"/>
</dbReference>
<dbReference type="STRING" id="927664.SAMN05421780_106101"/>
<keyword evidence="4" id="KW-1185">Reference proteome</keyword>
<dbReference type="AlphaFoldDB" id="A0A1I1JUM4"/>
<protein>
    <submittedName>
        <fullName evidence="3">Gliding motility associated protien GldN</fullName>
    </submittedName>
</protein>
<dbReference type="Proteomes" id="UP000199514">
    <property type="component" value="Unassembled WGS sequence"/>
</dbReference>
<evidence type="ECO:0000256" key="1">
    <source>
        <dbReference type="SAM" id="MobiDB-lite"/>
    </source>
</evidence>
<dbReference type="InterPro" id="IPR019847">
    <property type="entry name" value="Gliding_motility_assoc_GldN"/>
</dbReference>
<accession>A0A1I1JUM4</accession>
<dbReference type="NCBIfam" id="TIGR03523">
    <property type="entry name" value="GldN"/>
    <property type="match status" value="1"/>
</dbReference>
<feature type="region of interest" description="Disordered" evidence="1">
    <location>
        <begin position="24"/>
        <end position="79"/>
    </location>
</feature>
<evidence type="ECO:0000256" key="2">
    <source>
        <dbReference type="SAM" id="SignalP"/>
    </source>
</evidence>
<gene>
    <name evidence="3" type="ORF">SAMN05421780_106101</name>
</gene>
<sequence length="309" mass="34853">MNKFKSILVLSLSLLVLLASPAADAQTRNKKSKSKKSTKKTTGSSSATTSTTNSAPMVAPPPPEFTTVEPPQTDSAGYNTLSVRPVHKSDLMYKMSVWRKIDLSEKCNTPWFSESNQLTKFIIEAVARGELKPYKDDSLVKQMSAEAFNERLLDRSAMADAGGISSAKIYLNPRKLYLIEIKEDLLFDKQRSRSYYDMQTLSLILPAKFSGEKGAELPIATFKYKDLVHLLDKIPSAKWYNISNKAEDKRMSDAFDLRLFCSRIIKMANPLDRRVEEEPSLIGNDKAILIASQRLEHEIVANEDELWDY</sequence>
<evidence type="ECO:0000313" key="4">
    <source>
        <dbReference type="Proteomes" id="UP000199514"/>
    </source>
</evidence>
<organism evidence="3 4">
    <name type="scientific">Flexibacter flexilis DSM 6793</name>
    <dbReference type="NCBI Taxonomy" id="927664"/>
    <lineage>
        <taxon>Bacteria</taxon>
        <taxon>Pseudomonadati</taxon>
        <taxon>Bacteroidota</taxon>
        <taxon>Cytophagia</taxon>
        <taxon>Cytophagales</taxon>
        <taxon>Flexibacteraceae</taxon>
        <taxon>Flexibacter</taxon>
    </lineage>
</organism>
<dbReference type="OrthoDB" id="1141916at2"/>
<feature type="chain" id="PRO_5011715713" evidence="2">
    <location>
        <begin position="26"/>
        <end position="309"/>
    </location>
</feature>
<feature type="compositionally biased region" description="Basic residues" evidence="1">
    <location>
        <begin position="28"/>
        <end position="39"/>
    </location>
</feature>
<reference evidence="3 4" key="1">
    <citation type="submission" date="2016-10" db="EMBL/GenBank/DDBJ databases">
        <authorList>
            <person name="de Groot N.N."/>
        </authorList>
    </citation>
    <scope>NUCLEOTIDE SEQUENCE [LARGE SCALE GENOMIC DNA]</scope>
    <source>
        <strain evidence="3 4">DSM 6793</strain>
    </source>
</reference>
<proteinExistence type="predicted"/>